<evidence type="ECO:0000256" key="3">
    <source>
        <dbReference type="ARBA" id="ARBA00022490"/>
    </source>
</evidence>
<evidence type="ECO:0000259" key="9">
    <source>
        <dbReference type="PROSITE" id="PS51263"/>
    </source>
</evidence>
<comment type="subunit">
    <text evidence="7">Interacts with G-actin; ADP-actin form.</text>
</comment>
<dbReference type="Gene3D" id="3.40.20.10">
    <property type="entry name" value="Severin"/>
    <property type="match status" value="2"/>
</dbReference>
<feature type="domain" description="ADF-H" evidence="9">
    <location>
        <begin position="4"/>
        <end position="136"/>
    </location>
</feature>
<dbReference type="GO" id="GO:0030042">
    <property type="term" value="P:actin filament depolymerization"/>
    <property type="evidence" value="ECO:0007669"/>
    <property type="project" value="TreeGrafter"/>
</dbReference>
<dbReference type="EMBL" id="KN833972">
    <property type="protein sequence ID" value="KIK13818.1"/>
    <property type="molecule type" value="Genomic_DNA"/>
</dbReference>
<comment type="subcellular location">
    <subcellularLocation>
        <location evidence="1">Cytoplasm</location>
        <location evidence="1">Cytoskeleton</location>
    </subcellularLocation>
</comment>
<evidence type="ECO:0000313" key="10">
    <source>
        <dbReference type="EMBL" id="KIK13818.1"/>
    </source>
</evidence>
<dbReference type="HOGENOM" id="CLU_031995_0_1_1"/>
<dbReference type="SMART" id="SM00102">
    <property type="entry name" value="ADF"/>
    <property type="match status" value="2"/>
</dbReference>
<dbReference type="AlphaFoldDB" id="A0A0C9Z1I0"/>
<feature type="compositionally biased region" description="Polar residues" evidence="8">
    <location>
        <begin position="326"/>
        <end position="337"/>
    </location>
</feature>
<feature type="region of interest" description="Disordered" evidence="8">
    <location>
        <begin position="326"/>
        <end position="349"/>
    </location>
</feature>
<evidence type="ECO:0000256" key="7">
    <source>
        <dbReference type="ARBA" id="ARBA00038532"/>
    </source>
</evidence>
<evidence type="ECO:0000256" key="5">
    <source>
        <dbReference type="ARBA" id="ARBA00023203"/>
    </source>
</evidence>
<dbReference type="PANTHER" id="PTHR13759">
    <property type="entry name" value="TWINFILIN"/>
    <property type="match status" value="1"/>
</dbReference>
<dbReference type="CDD" id="cd11285">
    <property type="entry name" value="ADF_Twf-N_like"/>
    <property type="match status" value="1"/>
</dbReference>
<dbReference type="Pfam" id="PF00241">
    <property type="entry name" value="Cofilin_ADF"/>
    <property type="match status" value="2"/>
</dbReference>
<evidence type="ECO:0000313" key="11">
    <source>
        <dbReference type="Proteomes" id="UP000054018"/>
    </source>
</evidence>
<dbReference type="GO" id="GO:0051015">
    <property type="term" value="F:actin filament binding"/>
    <property type="evidence" value="ECO:0007669"/>
    <property type="project" value="TreeGrafter"/>
</dbReference>
<keyword evidence="3" id="KW-0963">Cytoplasm</keyword>
<dbReference type="GO" id="GO:0005737">
    <property type="term" value="C:cytoplasm"/>
    <property type="evidence" value="ECO:0007669"/>
    <property type="project" value="TreeGrafter"/>
</dbReference>
<evidence type="ECO:0000256" key="6">
    <source>
        <dbReference type="ARBA" id="ARBA00023212"/>
    </source>
</evidence>
<dbReference type="SUPFAM" id="SSF55753">
    <property type="entry name" value="Actin depolymerizing proteins"/>
    <property type="match status" value="2"/>
</dbReference>
<dbReference type="InterPro" id="IPR029006">
    <property type="entry name" value="ADF-H/Gelsolin-like_dom_sf"/>
</dbReference>
<organism evidence="10 11">
    <name type="scientific">Pisolithus microcarpus 441</name>
    <dbReference type="NCBI Taxonomy" id="765257"/>
    <lineage>
        <taxon>Eukaryota</taxon>
        <taxon>Fungi</taxon>
        <taxon>Dikarya</taxon>
        <taxon>Basidiomycota</taxon>
        <taxon>Agaricomycotina</taxon>
        <taxon>Agaricomycetes</taxon>
        <taxon>Agaricomycetidae</taxon>
        <taxon>Boletales</taxon>
        <taxon>Sclerodermatineae</taxon>
        <taxon>Pisolithaceae</taxon>
        <taxon>Pisolithus</taxon>
    </lineage>
</organism>
<evidence type="ECO:0000256" key="8">
    <source>
        <dbReference type="SAM" id="MobiDB-lite"/>
    </source>
</evidence>
<dbReference type="STRING" id="765257.A0A0C9Z1I0"/>
<accession>A0A0C9Z1I0</accession>
<name>A0A0C9Z1I0_9AGAM</name>
<dbReference type="InterPro" id="IPR002108">
    <property type="entry name" value="ADF-H"/>
</dbReference>
<keyword evidence="5" id="KW-0009">Actin-binding</keyword>
<dbReference type="GO" id="GO:0005884">
    <property type="term" value="C:actin filament"/>
    <property type="evidence" value="ECO:0007669"/>
    <property type="project" value="TreeGrafter"/>
</dbReference>
<dbReference type="FunFam" id="3.40.20.10:FF:000042">
    <property type="entry name" value="Actin depolymerizing protein"/>
    <property type="match status" value="1"/>
</dbReference>
<evidence type="ECO:0000256" key="1">
    <source>
        <dbReference type="ARBA" id="ARBA00004245"/>
    </source>
</evidence>
<dbReference type="InterPro" id="IPR028458">
    <property type="entry name" value="Twinfilin"/>
</dbReference>
<reference evidence="11" key="2">
    <citation type="submission" date="2015-01" db="EMBL/GenBank/DDBJ databases">
        <title>Evolutionary Origins and Diversification of the Mycorrhizal Mutualists.</title>
        <authorList>
            <consortium name="DOE Joint Genome Institute"/>
            <consortium name="Mycorrhizal Genomics Consortium"/>
            <person name="Kohler A."/>
            <person name="Kuo A."/>
            <person name="Nagy L.G."/>
            <person name="Floudas D."/>
            <person name="Copeland A."/>
            <person name="Barry K.W."/>
            <person name="Cichocki N."/>
            <person name="Veneault-Fourrey C."/>
            <person name="LaButti K."/>
            <person name="Lindquist E.A."/>
            <person name="Lipzen A."/>
            <person name="Lundell T."/>
            <person name="Morin E."/>
            <person name="Murat C."/>
            <person name="Riley R."/>
            <person name="Ohm R."/>
            <person name="Sun H."/>
            <person name="Tunlid A."/>
            <person name="Henrissat B."/>
            <person name="Grigoriev I.V."/>
            <person name="Hibbett D.S."/>
            <person name="Martin F."/>
        </authorList>
    </citation>
    <scope>NUCLEOTIDE SEQUENCE [LARGE SCALE GENOMIC DNA]</scope>
    <source>
        <strain evidence="11">441</strain>
    </source>
</reference>
<evidence type="ECO:0000256" key="4">
    <source>
        <dbReference type="ARBA" id="ARBA00022737"/>
    </source>
</evidence>
<feature type="domain" description="ADF-H" evidence="9">
    <location>
        <begin position="180"/>
        <end position="320"/>
    </location>
</feature>
<dbReference type="CDD" id="cd11284">
    <property type="entry name" value="ADF_Twf-C_like"/>
    <property type="match status" value="1"/>
</dbReference>
<keyword evidence="6" id="KW-0206">Cytoskeleton</keyword>
<sequence>MTATSGIGLSAELTRAFSAAVETKNTRFIKVVIQNESLVSVVSIDVVGSLEGDLALLDSYLSDNDPCYVLTRLDDPSSEWLLISYVPDGAKVRDKMLYASTRNSLTKSLGSTVFTDSLFATSKADVTPEAYAAHKRHQAAPQPMSAREQEMADIRAAEREAAGNVYEGSRARQNHLGDGKVGYKWSSEAEDAVKRLGHGEGSQVVILQIELLTETLVLHSNPEAQASTLSSLIPPSEPSFTLFAWSHSYSATKRDIIFIYSCPSASPIKYRMVYSSGALAIFREAKALLEATPSFLLAPKKLETSDPSELTEQYLMQELGFNNLTADSTHNSATQGSAFARPRGPARRR</sequence>
<keyword evidence="4" id="KW-0677">Repeat</keyword>
<dbReference type="GO" id="GO:0003785">
    <property type="term" value="F:actin monomer binding"/>
    <property type="evidence" value="ECO:0007669"/>
    <property type="project" value="TreeGrafter"/>
</dbReference>
<dbReference type="GO" id="GO:0051016">
    <property type="term" value="P:barbed-end actin filament capping"/>
    <property type="evidence" value="ECO:0007669"/>
    <property type="project" value="TreeGrafter"/>
</dbReference>
<gene>
    <name evidence="10" type="ORF">PISMIDRAFT_31139</name>
</gene>
<comment type="similarity">
    <text evidence="2">Belongs to the actin-binding proteins ADF family. Twinfilin subfamily.</text>
</comment>
<dbReference type="OrthoDB" id="10006997at2759"/>
<dbReference type="PANTHER" id="PTHR13759:SF1">
    <property type="entry name" value="TWINFILIN"/>
    <property type="match status" value="1"/>
</dbReference>
<dbReference type="Proteomes" id="UP000054018">
    <property type="component" value="Unassembled WGS sequence"/>
</dbReference>
<dbReference type="PROSITE" id="PS51263">
    <property type="entry name" value="ADF_H"/>
    <property type="match status" value="2"/>
</dbReference>
<protein>
    <submittedName>
        <fullName evidence="10">Unplaced genomic scaffold scaffold_288, whole genome shotgun sequence</fullName>
    </submittedName>
</protein>
<proteinExistence type="inferred from homology"/>
<keyword evidence="11" id="KW-1185">Reference proteome</keyword>
<reference evidence="10 11" key="1">
    <citation type="submission" date="2014-04" db="EMBL/GenBank/DDBJ databases">
        <authorList>
            <consortium name="DOE Joint Genome Institute"/>
            <person name="Kuo A."/>
            <person name="Kohler A."/>
            <person name="Costa M.D."/>
            <person name="Nagy L.G."/>
            <person name="Floudas D."/>
            <person name="Copeland A."/>
            <person name="Barry K.W."/>
            <person name="Cichocki N."/>
            <person name="Veneault-Fourrey C."/>
            <person name="LaButti K."/>
            <person name="Lindquist E.A."/>
            <person name="Lipzen A."/>
            <person name="Lundell T."/>
            <person name="Morin E."/>
            <person name="Murat C."/>
            <person name="Sun H."/>
            <person name="Tunlid A."/>
            <person name="Henrissat B."/>
            <person name="Grigoriev I.V."/>
            <person name="Hibbett D.S."/>
            <person name="Martin F."/>
            <person name="Nordberg H.P."/>
            <person name="Cantor M.N."/>
            <person name="Hua S.X."/>
        </authorList>
    </citation>
    <scope>NUCLEOTIDE SEQUENCE [LARGE SCALE GENOMIC DNA]</scope>
    <source>
        <strain evidence="10 11">441</strain>
    </source>
</reference>
<evidence type="ECO:0000256" key="2">
    <source>
        <dbReference type="ARBA" id="ARBA00009557"/>
    </source>
</evidence>